<reference evidence="2" key="1">
    <citation type="journal article" date="2022" name="Mol. Ecol. Resour.">
        <title>The genomes of chicory, endive, great burdock and yacon provide insights into Asteraceae palaeo-polyploidization history and plant inulin production.</title>
        <authorList>
            <person name="Fan W."/>
            <person name="Wang S."/>
            <person name="Wang H."/>
            <person name="Wang A."/>
            <person name="Jiang F."/>
            <person name="Liu H."/>
            <person name="Zhao H."/>
            <person name="Xu D."/>
            <person name="Zhang Y."/>
        </authorList>
    </citation>
    <scope>NUCLEOTIDE SEQUENCE [LARGE SCALE GENOMIC DNA]</scope>
    <source>
        <strain evidence="2">cv. Yunnan</strain>
    </source>
</reference>
<sequence>MKRYDMVENPKGFQEIEEPPELLELEEAPELQKPVETLQMQVSTNSLPEKACELQFADEDEIEKSEVQNLLATNIEMDNPLPSDYKQFIYYSNTKMMKKPQRDVIFPTKEEAYSILSTGVLIKVSSKVNMGLDANSGDLRPPLLCFFPWFAQNSLVSVNVERGKFYGSTKSYLGRYEDHWVSAKSTLCEDPWSV</sequence>
<dbReference type="EMBL" id="CM042031">
    <property type="protein sequence ID" value="KAI3783436.1"/>
    <property type="molecule type" value="Genomic_DNA"/>
</dbReference>
<accession>A0ACB9GK15</accession>
<keyword evidence="2" id="KW-1185">Reference proteome</keyword>
<evidence type="ECO:0000313" key="2">
    <source>
        <dbReference type="Proteomes" id="UP001056120"/>
    </source>
</evidence>
<organism evidence="1 2">
    <name type="scientific">Smallanthus sonchifolius</name>
    <dbReference type="NCBI Taxonomy" id="185202"/>
    <lineage>
        <taxon>Eukaryota</taxon>
        <taxon>Viridiplantae</taxon>
        <taxon>Streptophyta</taxon>
        <taxon>Embryophyta</taxon>
        <taxon>Tracheophyta</taxon>
        <taxon>Spermatophyta</taxon>
        <taxon>Magnoliopsida</taxon>
        <taxon>eudicotyledons</taxon>
        <taxon>Gunneridae</taxon>
        <taxon>Pentapetalae</taxon>
        <taxon>asterids</taxon>
        <taxon>campanulids</taxon>
        <taxon>Asterales</taxon>
        <taxon>Asteraceae</taxon>
        <taxon>Asteroideae</taxon>
        <taxon>Heliantheae alliance</taxon>
        <taxon>Millerieae</taxon>
        <taxon>Smallanthus</taxon>
    </lineage>
</organism>
<comment type="caution">
    <text evidence="1">The sequence shown here is derived from an EMBL/GenBank/DDBJ whole genome shotgun (WGS) entry which is preliminary data.</text>
</comment>
<protein>
    <submittedName>
        <fullName evidence="1">Uncharacterized protein</fullName>
    </submittedName>
</protein>
<name>A0ACB9GK15_9ASTR</name>
<reference evidence="1 2" key="2">
    <citation type="journal article" date="2022" name="Mol. Ecol. Resour.">
        <title>The genomes of chicory, endive, great burdock and yacon provide insights into Asteraceae paleo-polyploidization history and plant inulin production.</title>
        <authorList>
            <person name="Fan W."/>
            <person name="Wang S."/>
            <person name="Wang H."/>
            <person name="Wang A."/>
            <person name="Jiang F."/>
            <person name="Liu H."/>
            <person name="Zhao H."/>
            <person name="Xu D."/>
            <person name="Zhang Y."/>
        </authorList>
    </citation>
    <scope>NUCLEOTIDE SEQUENCE [LARGE SCALE GENOMIC DNA]</scope>
    <source>
        <strain evidence="2">cv. Yunnan</strain>
        <tissue evidence="1">Leaves</tissue>
    </source>
</reference>
<proteinExistence type="predicted"/>
<gene>
    <name evidence="1" type="ORF">L1987_42518</name>
</gene>
<dbReference type="Proteomes" id="UP001056120">
    <property type="component" value="Linkage Group LG14"/>
</dbReference>
<evidence type="ECO:0000313" key="1">
    <source>
        <dbReference type="EMBL" id="KAI3783436.1"/>
    </source>
</evidence>